<dbReference type="Gene3D" id="3.40.50.1820">
    <property type="entry name" value="alpha/beta hydrolase"/>
    <property type="match status" value="1"/>
</dbReference>
<dbReference type="OrthoDB" id="414698at2759"/>
<dbReference type="KEGG" id="maw:19245527"/>
<dbReference type="InterPro" id="IPR029058">
    <property type="entry name" value="AB_hydrolase_fold"/>
</dbReference>
<dbReference type="InterPro" id="IPR050593">
    <property type="entry name" value="LovG"/>
</dbReference>
<organism evidence="4">
    <name type="scientific">Metarhizium acridum (strain CQMa 102)</name>
    <dbReference type="NCBI Taxonomy" id="655827"/>
    <lineage>
        <taxon>Eukaryota</taxon>
        <taxon>Fungi</taxon>
        <taxon>Dikarya</taxon>
        <taxon>Ascomycota</taxon>
        <taxon>Pezizomycotina</taxon>
        <taxon>Sordariomycetes</taxon>
        <taxon>Hypocreomycetidae</taxon>
        <taxon>Hypocreales</taxon>
        <taxon>Clavicipitaceae</taxon>
        <taxon>Metarhizium</taxon>
    </lineage>
</organism>
<dbReference type="Pfam" id="PF03959">
    <property type="entry name" value="FSH1"/>
    <property type="match status" value="2"/>
</dbReference>
<dbReference type="PANTHER" id="PTHR48070">
    <property type="entry name" value="ESTERASE OVCA2"/>
    <property type="match status" value="1"/>
</dbReference>
<dbReference type="HOGENOM" id="CLU_051938_4_0_1"/>
<keyword evidence="4" id="KW-1185">Reference proteome</keyword>
<dbReference type="AlphaFoldDB" id="E9DUB8"/>
<dbReference type="PANTHER" id="PTHR48070:SF7">
    <property type="entry name" value="SERINE HYDROLASE FSH DOMAIN-CONTAINING PROTEIN-RELATED"/>
    <property type="match status" value="1"/>
</dbReference>
<dbReference type="InterPro" id="IPR005645">
    <property type="entry name" value="FSH-like_dom"/>
</dbReference>
<dbReference type="InParanoid" id="E9DUB8"/>
<keyword evidence="1" id="KW-0378">Hydrolase</keyword>
<protein>
    <submittedName>
        <fullName evidence="3">DUF341 domain protein</fullName>
    </submittedName>
</protein>
<dbReference type="GO" id="GO:0005737">
    <property type="term" value="C:cytoplasm"/>
    <property type="evidence" value="ECO:0007669"/>
    <property type="project" value="TreeGrafter"/>
</dbReference>
<dbReference type="SUPFAM" id="SSF53474">
    <property type="entry name" value="alpha/beta-Hydrolases"/>
    <property type="match status" value="1"/>
</dbReference>
<evidence type="ECO:0000259" key="2">
    <source>
        <dbReference type="Pfam" id="PF03959"/>
    </source>
</evidence>
<dbReference type="GO" id="GO:0005634">
    <property type="term" value="C:nucleus"/>
    <property type="evidence" value="ECO:0007669"/>
    <property type="project" value="TreeGrafter"/>
</dbReference>
<gene>
    <name evidence="3" type="ORF">MAC_01216</name>
</gene>
<evidence type="ECO:0000313" key="4">
    <source>
        <dbReference type="Proteomes" id="UP000002499"/>
    </source>
</evidence>
<sequence length="204" mass="22538">MRFLCLHGLGANSHVLETQFSAIRYEMDRHHTFHFVEGTELVPAAAAADSVSRALVQLHKYLAEEGPFDGAIGFSQGAALIAMYLLQCSQDRPNQPLPFQCAIFFSASRPFDTAALKDGIVQWAEEPTGTDGPRLNLPTAHIWGSKDVEYRGQCKVLSGMCDEARRYTFVHGGGHEIPGPRAKEDMHGCVRVIRRIIERASVEA</sequence>
<reference evidence="3 4" key="1">
    <citation type="journal article" date="2011" name="PLoS Genet.">
        <title>Genome sequencing and comparative transcriptomics of the model entomopathogenic fungi Metarhizium anisopliae and M. acridum.</title>
        <authorList>
            <person name="Gao Q."/>
            <person name="Jin K."/>
            <person name="Ying S.H."/>
            <person name="Zhang Y."/>
            <person name="Xiao G."/>
            <person name="Shang Y."/>
            <person name="Duan Z."/>
            <person name="Hu X."/>
            <person name="Xie X.Q."/>
            <person name="Zhou G."/>
            <person name="Peng G."/>
            <person name="Luo Z."/>
            <person name="Huang W."/>
            <person name="Wang B."/>
            <person name="Fang W."/>
            <person name="Wang S."/>
            <person name="Zhong Y."/>
            <person name="Ma L.J."/>
            <person name="St Leger R.J."/>
            <person name="Zhao G.P."/>
            <person name="Pei Y."/>
            <person name="Feng M.G."/>
            <person name="Xia Y."/>
            <person name="Wang C."/>
        </authorList>
    </citation>
    <scope>NUCLEOTIDE SEQUENCE [LARGE SCALE GENOMIC DNA]</scope>
    <source>
        <strain evidence="3 4">CQMa 102</strain>
    </source>
</reference>
<name>E9DUB8_METAQ</name>
<dbReference type="Proteomes" id="UP000002499">
    <property type="component" value="Unassembled WGS sequence"/>
</dbReference>
<feature type="domain" description="Serine hydrolase" evidence="2">
    <location>
        <begin position="2"/>
        <end position="46"/>
    </location>
</feature>
<dbReference type="GO" id="GO:0019748">
    <property type="term" value="P:secondary metabolic process"/>
    <property type="evidence" value="ECO:0007669"/>
    <property type="project" value="TreeGrafter"/>
</dbReference>
<dbReference type="GeneID" id="19245527"/>
<accession>E9DUB8</accession>
<evidence type="ECO:0000256" key="1">
    <source>
        <dbReference type="ARBA" id="ARBA00022801"/>
    </source>
</evidence>
<dbReference type="eggNOG" id="KOG2551">
    <property type="taxonomic scope" value="Eukaryota"/>
</dbReference>
<dbReference type="GO" id="GO:0016787">
    <property type="term" value="F:hydrolase activity"/>
    <property type="evidence" value="ECO:0007669"/>
    <property type="project" value="UniProtKB-KW"/>
</dbReference>
<evidence type="ECO:0000313" key="3">
    <source>
        <dbReference type="EMBL" id="EFY92580.1"/>
    </source>
</evidence>
<dbReference type="EMBL" id="GL698474">
    <property type="protein sequence ID" value="EFY92580.1"/>
    <property type="molecule type" value="Genomic_DNA"/>
</dbReference>
<proteinExistence type="predicted"/>
<dbReference type="OMA" id="LPTVHIW"/>
<feature type="domain" description="Serine hydrolase" evidence="2">
    <location>
        <begin position="49"/>
        <end position="179"/>
    </location>
</feature>